<dbReference type="EMBL" id="AOPZ01000098">
    <property type="protein sequence ID" value="EPH44429.1"/>
    <property type="molecule type" value="Genomic_DNA"/>
</dbReference>
<sequence length="118" mass="12056">MRVLGHYDSVHKAVEAARPRCLRTALPEPKFFTAQGRGDRAVLSGEVTDDEGTLGPGQHVGPQLEVTDAGSIELVLAGGRGPDAVDLVGGMATTALRAAAGSVFACGATWRSNASAPS</sequence>
<gene>
    <name evidence="1" type="ORF">STRAU_2489</name>
</gene>
<keyword evidence="2" id="KW-1185">Reference proteome</keyword>
<accession>S3ZNQ2</accession>
<organism evidence="1 2">
    <name type="scientific">Streptomyces aurantiacus JA 4570</name>
    <dbReference type="NCBI Taxonomy" id="1286094"/>
    <lineage>
        <taxon>Bacteria</taxon>
        <taxon>Bacillati</taxon>
        <taxon>Actinomycetota</taxon>
        <taxon>Actinomycetes</taxon>
        <taxon>Kitasatosporales</taxon>
        <taxon>Streptomycetaceae</taxon>
        <taxon>Streptomyces</taxon>
        <taxon>Streptomyces aurantiacus group</taxon>
    </lineage>
</organism>
<evidence type="ECO:0000313" key="2">
    <source>
        <dbReference type="Proteomes" id="UP000014629"/>
    </source>
</evidence>
<evidence type="ECO:0000313" key="1">
    <source>
        <dbReference type="EMBL" id="EPH44429.1"/>
    </source>
</evidence>
<dbReference type="Proteomes" id="UP000014629">
    <property type="component" value="Unassembled WGS sequence"/>
</dbReference>
<dbReference type="PATRIC" id="fig|1286094.4.peg.2463"/>
<proteinExistence type="predicted"/>
<dbReference type="AlphaFoldDB" id="S3ZNQ2"/>
<name>S3ZNQ2_9ACTN</name>
<protein>
    <submittedName>
        <fullName evidence="1">Uncharacterized protein</fullName>
    </submittedName>
</protein>
<comment type="caution">
    <text evidence="1">The sequence shown here is derived from an EMBL/GenBank/DDBJ whole genome shotgun (WGS) entry which is preliminary data.</text>
</comment>
<reference evidence="1 2" key="1">
    <citation type="submission" date="2013-02" db="EMBL/GenBank/DDBJ databases">
        <title>Draft Genome Sequence of Streptomyces aurantiacus, Which Produces Setomimycin.</title>
        <authorList>
            <person name="Gruening B.A."/>
            <person name="Praeg A."/>
            <person name="Erxleben A."/>
            <person name="Guenther S."/>
            <person name="Mueller M."/>
        </authorList>
    </citation>
    <scope>NUCLEOTIDE SEQUENCE [LARGE SCALE GENOMIC DNA]</scope>
    <source>
        <strain evidence="1 2">JA 4570</strain>
    </source>
</reference>